<dbReference type="PANTHER" id="PTHR47135">
    <property type="entry name" value="FIBRONECTIN TYPE III DOMAIN-CONTAINING PROTEIN 7"/>
    <property type="match status" value="1"/>
</dbReference>
<keyword evidence="3" id="KW-1185">Reference proteome</keyword>
<accession>A0A673KP97</accession>
<sequence length="426" mass="45068">MVQWQKARSGNSLYFATAEDQDLSILSCNSSASSCNLTNVHCDKEYTIIVAASANKCSSLRSPPYKIRTAPCQPSSVQANTDCQSKDVFVSWNPSYVAQSYLLTAVGRNGDLKTCNTSNNNCTLTDLHCSNIYHVSVLASNENCTSLPSANITIKTVPCEPANLTATIQCGNSSSASLSWVGSTGTVAYMGLAQSETGTTAYCETTHMSCTLEGLVCGTVYNFTVQATDGFCNSSLSEPQTKGAAPCPPAGLRVVPRTVVNDTQILRASWSTVNCPNSEYLLALTGSIQGNNQALFDLTSYWTRRTFFEVPLPCGSTYSATISARNSAATSDKSAAVTGSTVPCAPLNVTFSASSAVVAWNESLFATNYTVYGVTSSGRTKLCMSSQLLCSVTNFGSGHIVVTAQNTAGESEDSVPVVVTAGRRRR</sequence>
<organism evidence="2 3">
    <name type="scientific">Sinocyclocheilus rhinocerous</name>
    <dbReference type="NCBI Taxonomy" id="307959"/>
    <lineage>
        <taxon>Eukaryota</taxon>
        <taxon>Metazoa</taxon>
        <taxon>Chordata</taxon>
        <taxon>Craniata</taxon>
        <taxon>Vertebrata</taxon>
        <taxon>Euteleostomi</taxon>
        <taxon>Actinopterygii</taxon>
        <taxon>Neopterygii</taxon>
        <taxon>Teleostei</taxon>
        <taxon>Ostariophysi</taxon>
        <taxon>Cypriniformes</taxon>
        <taxon>Cyprinidae</taxon>
        <taxon>Cyprininae</taxon>
        <taxon>Sinocyclocheilus</taxon>
    </lineage>
</organism>
<protein>
    <submittedName>
        <fullName evidence="2">Fibronectin type III domain containing 7, related sequence 4</fullName>
    </submittedName>
</protein>
<dbReference type="PROSITE" id="PS51257">
    <property type="entry name" value="PROKAR_LIPOPROTEIN"/>
    <property type="match status" value="1"/>
</dbReference>
<dbReference type="PROSITE" id="PS50853">
    <property type="entry name" value="FN3"/>
    <property type="match status" value="3"/>
</dbReference>
<dbReference type="SMART" id="SM00060">
    <property type="entry name" value="FN3"/>
    <property type="match status" value="4"/>
</dbReference>
<dbReference type="Pfam" id="PF00041">
    <property type="entry name" value="fn3"/>
    <property type="match status" value="1"/>
</dbReference>
<dbReference type="InterPro" id="IPR036116">
    <property type="entry name" value="FN3_sf"/>
</dbReference>
<dbReference type="InterPro" id="IPR003961">
    <property type="entry name" value="FN3_dom"/>
</dbReference>
<dbReference type="Gene3D" id="2.60.40.10">
    <property type="entry name" value="Immunoglobulins"/>
    <property type="match status" value="2"/>
</dbReference>
<dbReference type="CDD" id="cd00063">
    <property type="entry name" value="FN3"/>
    <property type="match status" value="2"/>
</dbReference>
<name>A0A673KP97_9TELE</name>
<feature type="domain" description="Fibronectin type-III" evidence="1">
    <location>
        <begin position="73"/>
        <end position="159"/>
    </location>
</feature>
<evidence type="ECO:0000313" key="2">
    <source>
        <dbReference type="Ensembl" id="ENSSRHP00000068297.1"/>
    </source>
</evidence>
<feature type="domain" description="Fibronectin type-III" evidence="1">
    <location>
        <begin position="160"/>
        <end position="247"/>
    </location>
</feature>
<dbReference type="AlphaFoldDB" id="A0A673KP97"/>
<dbReference type="PANTHER" id="PTHR47135:SF4">
    <property type="match status" value="1"/>
</dbReference>
<feature type="domain" description="Fibronectin type-III" evidence="1">
    <location>
        <begin position="248"/>
        <end position="344"/>
    </location>
</feature>
<dbReference type="Ensembl" id="ENSSRHT00000070158.1">
    <property type="protein sequence ID" value="ENSSRHP00000068297.1"/>
    <property type="gene ID" value="ENSSRHG00000033940.1"/>
</dbReference>
<proteinExistence type="predicted"/>
<dbReference type="Proteomes" id="UP000472270">
    <property type="component" value="Unassembled WGS sequence"/>
</dbReference>
<evidence type="ECO:0000259" key="1">
    <source>
        <dbReference type="PROSITE" id="PS50853"/>
    </source>
</evidence>
<dbReference type="SUPFAM" id="SSF49265">
    <property type="entry name" value="Fibronectin type III"/>
    <property type="match status" value="3"/>
</dbReference>
<dbReference type="InterPro" id="IPR013783">
    <property type="entry name" value="Ig-like_fold"/>
</dbReference>
<reference evidence="2" key="1">
    <citation type="submission" date="2025-08" db="UniProtKB">
        <authorList>
            <consortium name="Ensembl"/>
        </authorList>
    </citation>
    <scope>IDENTIFICATION</scope>
</reference>
<evidence type="ECO:0000313" key="3">
    <source>
        <dbReference type="Proteomes" id="UP000472270"/>
    </source>
</evidence>
<reference evidence="2" key="2">
    <citation type="submission" date="2025-09" db="UniProtKB">
        <authorList>
            <consortium name="Ensembl"/>
        </authorList>
    </citation>
    <scope>IDENTIFICATION</scope>
</reference>